<accession>A0A2U1S907</accession>
<sequence length="134" mass="15563">MKVFLDTSFIVSSIIKTDSNHEKAKKLIINEDLLNNECYISNLIINEIITVIGNKLGLTAAIEAYELVNDNFNILNEYEINNFNDKVLDVYRLTNTKLSFTDSSIIILMQEYGIENLVSFDKEFKRIKNINWIY</sequence>
<keyword evidence="2" id="KW-0540">Nuclease</keyword>
<dbReference type="EMBL" id="MZGU01000002">
    <property type="protein sequence ID" value="PWB86962.1"/>
    <property type="molecule type" value="Genomic_DNA"/>
</dbReference>
<dbReference type="InterPro" id="IPR002716">
    <property type="entry name" value="PIN_dom"/>
</dbReference>
<dbReference type="PANTHER" id="PTHR42188:SF1">
    <property type="entry name" value="23S RRNA-SPECIFIC ENDONUCLEASE VAPC20"/>
    <property type="match status" value="1"/>
</dbReference>
<dbReference type="GO" id="GO:0016075">
    <property type="term" value="P:rRNA catabolic process"/>
    <property type="evidence" value="ECO:0007669"/>
    <property type="project" value="TreeGrafter"/>
</dbReference>
<dbReference type="InterPro" id="IPR029060">
    <property type="entry name" value="PIN-like_dom_sf"/>
</dbReference>
<keyword evidence="3" id="KW-1185">Reference proteome</keyword>
<gene>
    <name evidence="2" type="primary">vapC_1</name>
    <name evidence="2" type="ORF">MBBWO_00760</name>
</gene>
<dbReference type="OrthoDB" id="76904at2157"/>
<dbReference type="PANTHER" id="PTHR42188">
    <property type="entry name" value="23S RRNA-SPECIFIC ENDONUCLEASE VAPC20"/>
    <property type="match status" value="1"/>
</dbReference>
<reference evidence="2 3" key="1">
    <citation type="submission" date="2017-03" db="EMBL/GenBank/DDBJ databases">
        <title>Genome sequence of Methanobrevibacter wosei.</title>
        <authorList>
            <person name="Poehlein A."/>
            <person name="Seedorf H."/>
            <person name="Daniel R."/>
        </authorList>
    </citation>
    <scope>NUCLEOTIDE SEQUENCE [LARGE SCALE GENOMIC DNA]</scope>
    <source>
        <strain evidence="2 3">DSM 11979</strain>
    </source>
</reference>
<dbReference type="Pfam" id="PF01850">
    <property type="entry name" value="PIN"/>
    <property type="match status" value="1"/>
</dbReference>
<dbReference type="GO" id="GO:0004521">
    <property type="term" value="F:RNA endonuclease activity"/>
    <property type="evidence" value="ECO:0007669"/>
    <property type="project" value="InterPro"/>
</dbReference>
<keyword evidence="2" id="KW-0378">Hydrolase</keyword>
<evidence type="ECO:0000259" key="1">
    <source>
        <dbReference type="SMART" id="SM00670"/>
    </source>
</evidence>
<keyword evidence="2" id="KW-0255">Endonuclease</keyword>
<comment type="caution">
    <text evidence="2">The sequence shown here is derived from an EMBL/GenBank/DDBJ whole genome shotgun (WGS) entry which is preliminary data.</text>
</comment>
<feature type="domain" description="PIN" evidence="1">
    <location>
        <begin position="1"/>
        <end position="126"/>
    </location>
</feature>
<proteinExistence type="predicted"/>
<dbReference type="RefSeq" id="WP_116668913.1">
    <property type="nucleotide sequence ID" value="NZ_CALIUN010000002.1"/>
</dbReference>
<dbReference type="Gene3D" id="3.40.50.1010">
    <property type="entry name" value="5'-nuclease"/>
    <property type="match status" value="1"/>
</dbReference>
<protein>
    <submittedName>
        <fullName evidence="2">tRNA(fMet)-specific endonuclease VapC</fullName>
    </submittedName>
</protein>
<dbReference type="SUPFAM" id="SSF88723">
    <property type="entry name" value="PIN domain-like"/>
    <property type="match status" value="1"/>
</dbReference>
<organism evidence="2 3">
    <name type="scientific">Methanobrevibacter woesei</name>
    <dbReference type="NCBI Taxonomy" id="190976"/>
    <lineage>
        <taxon>Archaea</taxon>
        <taxon>Methanobacteriati</taxon>
        <taxon>Methanobacteriota</taxon>
        <taxon>Methanomada group</taxon>
        <taxon>Methanobacteria</taxon>
        <taxon>Methanobacteriales</taxon>
        <taxon>Methanobacteriaceae</taxon>
        <taxon>Methanobrevibacter</taxon>
    </lineage>
</organism>
<dbReference type="AlphaFoldDB" id="A0A2U1S907"/>
<dbReference type="Proteomes" id="UP000245577">
    <property type="component" value="Unassembled WGS sequence"/>
</dbReference>
<evidence type="ECO:0000313" key="3">
    <source>
        <dbReference type="Proteomes" id="UP000245577"/>
    </source>
</evidence>
<dbReference type="SMART" id="SM00670">
    <property type="entry name" value="PINc"/>
    <property type="match status" value="1"/>
</dbReference>
<name>A0A2U1S907_9EURY</name>
<evidence type="ECO:0000313" key="2">
    <source>
        <dbReference type="EMBL" id="PWB86962.1"/>
    </source>
</evidence>
<dbReference type="InterPro" id="IPR039018">
    <property type="entry name" value="VapC20-like"/>
</dbReference>